<dbReference type="STRING" id="1408163.A0A0F4YLX2"/>
<evidence type="ECO:0000313" key="2">
    <source>
        <dbReference type="Proteomes" id="UP000053958"/>
    </source>
</evidence>
<proteinExistence type="predicted"/>
<dbReference type="Proteomes" id="UP000053958">
    <property type="component" value="Unassembled WGS sequence"/>
</dbReference>
<dbReference type="GeneID" id="25319107"/>
<accession>A0A0F4YLX2</accession>
<reference evidence="1 2" key="1">
    <citation type="submission" date="2015-04" db="EMBL/GenBank/DDBJ databases">
        <authorList>
            <person name="Heijne W.H."/>
            <person name="Fedorova N.D."/>
            <person name="Nierman W.C."/>
            <person name="Vollebregt A.W."/>
            <person name="Zhao Z."/>
            <person name="Wu L."/>
            <person name="Kumar M."/>
            <person name="Stam H."/>
            <person name="van den Berg M.A."/>
            <person name="Pel H.J."/>
        </authorList>
    </citation>
    <scope>NUCLEOTIDE SEQUENCE [LARGE SCALE GENOMIC DNA]</scope>
    <source>
        <strain evidence="1 2">CBS 393.64</strain>
    </source>
</reference>
<dbReference type="OrthoDB" id="5339038at2759"/>
<sequence>MDRNNERPLNGFCNGVDVLVQFFEKDAMLHGDPNRHKQHSELLVELRDDFVNWLGETKYMYGLKTIPPSRFSNTNPNGLWEYSPFLCGIGLMEALELAYGVSFLIWDSIPEPMCLIHLHNMLVQKGYITQPIGLYDSLQELFKTSFFANGNVPNSDFNQAFLAVIDETGSRRATFHRRTIRRHVGRTATDIHGLLNPCINRFFKTKSLLRLYREADWVPDRIPDEEFPIGSALAALRIGQTKHVTDPVTGKKVMENTELVKRARSAGMDDATMMMTSSIIQKRSNDQGIPESVLAALPEGYKTARMPEYKHSGSDPSKGPFSSGELLDLLKLDIISDVSGESRPLSSLNYVWVTARFMLLFHQIEDKLRRLRNPLKAVEFSHLTRGNQQERPKDLYKTLQLDTKLTKKIDLSYTPTDFAKLFAYNSRLRHVLY</sequence>
<dbReference type="AlphaFoldDB" id="A0A0F4YLX2"/>
<dbReference type="RefSeq" id="XP_013325826.1">
    <property type="nucleotide sequence ID" value="XM_013470372.1"/>
</dbReference>
<gene>
    <name evidence="1" type="ORF">T310_6825</name>
</gene>
<organism evidence="1 2">
    <name type="scientific">Rasamsonia emersonii (strain ATCC 16479 / CBS 393.64 / IMI 116815)</name>
    <dbReference type="NCBI Taxonomy" id="1408163"/>
    <lineage>
        <taxon>Eukaryota</taxon>
        <taxon>Fungi</taxon>
        <taxon>Dikarya</taxon>
        <taxon>Ascomycota</taxon>
        <taxon>Pezizomycotina</taxon>
        <taxon>Eurotiomycetes</taxon>
        <taxon>Eurotiomycetidae</taxon>
        <taxon>Eurotiales</taxon>
        <taxon>Trichocomaceae</taxon>
        <taxon>Rasamsonia</taxon>
    </lineage>
</organism>
<evidence type="ECO:0000313" key="1">
    <source>
        <dbReference type="EMBL" id="KKA19214.1"/>
    </source>
</evidence>
<comment type="caution">
    <text evidence="1">The sequence shown here is derived from an EMBL/GenBank/DDBJ whole genome shotgun (WGS) entry which is preliminary data.</text>
</comment>
<dbReference type="PANTHER" id="PTHR38795:SF1">
    <property type="entry name" value="DUF6604 DOMAIN-CONTAINING PROTEIN"/>
    <property type="match status" value="1"/>
</dbReference>
<protein>
    <submittedName>
        <fullName evidence="1">Uncharacterized protein</fullName>
    </submittedName>
</protein>
<dbReference type="EMBL" id="LASV01000369">
    <property type="protein sequence ID" value="KKA19214.1"/>
    <property type="molecule type" value="Genomic_DNA"/>
</dbReference>
<name>A0A0F4YLX2_RASE3</name>
<dbReference type="PANTHER" id="PTHR38795">
    <property type="entry name" value="DUF6604 DOMAIN-CONTAINING PROTEIN"/>
    <property type="match status" value="1"/>
</dbReference>
<keyword evidence="2" id="KW-1185">Reference proteome</keyword>